<keyword evidence="2" id="KW-0206">Cytoskeleton</keyword>
<keyword evidence="6" id="KW-1185">Reference proteome</keyword>
<dbReference type="AlphaFoldDB" id="A0A1Y1X2C3"/>
<dbReference type="EMBL" id="MCFG01000160">
    <property type="protein sequence ID" value="ORX79933.1"/>
    <property type="molecule type" value="Genomic_DNA"/>
</dbReference>
<keyword evidence="1" id="KW-0963">Cytoplasm</keyword>
<feature type="region of interest" description="Disordered" evidence="3">
    <location>
        <begin position="154"/>
        <end position="173"/>
    </location>
</feature>
<dbReference type="GO" id="GO:0034453">
    <property type="term" value="P:microtubule anchoring"/>
    <property type="evidence" value="ECO:0007669"/>
    <property type="project" value="InterPro"/>
</dbReference>
<comment type="caution">
    <text evidence="5">The sequence shown here is derived from an EMBL/GenBank/DDBJ whole genome shotgun (WGS) entry which is preliminary data.</text>
</comment>
<evidence type="ECO:0000259" key="4">
    <source>
        <dbReference type="Pfam" id="PF09398"/>
    </source>
</evidence>
<reference evidence="5 6" key="2">
    <citation type="submission" date="2016-08" db="EMBL/GenBank/DDBJ databases">
        <title>Pervasive Adenine N6-methylation of Active Genes in Fungi.</title>
        <authorList>
            <consortium name="DOE Joint Genome Institute"/>
            <person name="Mondo S.J."/>
            <person name="Dannebaum R.O."/>
            <person name="Kuo R.C."/>
            <person name="Labutti K."/>
            <person name="Haridas S."/>
            <person name="Kuo A."/>
            <person name="Salamov A."/>
            <person name="Ahrendt S.R."/>
            <person name="Lipzen A."/>
            <person name="Sullivan W."/>
            <person name="Andreopoulos W.B."/>
            <person name="Clum A."/>
            <person name="Lindquist E."/>
            <person name="Daum C."/>
            <person name="Ramamoorthy G.K."/>
            <person name="Gryganskyi A."/>
            <person name="Culley D."/>
            <person name="Magnuson J.K."/>
            <person name="James T.Y."/>
            <person name="O'Malley M.A."/>
            <person name="Stajich J.E."/>
            <person name="Spatafora J.W."/>
            <person name="Visel A."/>
            <person name="Grigoriev I.V."/>
        </authorList>
    </citation>
    <scope>NUCLEOTIDE SEQUENCE [LARGE SCALE GENOMIC DNA]</scope>
    <source>
        <strain evidence="5 6">S4</strain>
    </source>
</reference>
<reference evidence="5 6" key="1">
    <citation type="submission" date="2016-08" db="EMBL/GenBank/DDBJ databases">
        <title>A Parts List for Fungal Cellulosomes Revealed by Comparative Genomics.</title>
        <authorList>
            <consortium name="DOE Joint Genome Institute"/>
            <person name="Haitjema C.H."/>
            <person name="Gilmore S.P."/>
            <person name="Henske J.K."/>
            <person name="Solomon K.V."/>
            <person name="De Groot R."/>
            <person name="Kuo A."/>
            <person name="Mondo S.J."/>
            <person name="Salamov A.A."/>
            <person name="Labutti K."/>
            <person name="Zhao Z."/>
            <person name="Chiniquy J."/>
            <person name="Barry K."/>
            <person name="Brewer H.M."/>
            <person name="Purvine S.O."/>
            <person name="Wright A.T."/>
            <person name="Boxma B."/>
            <person name="Van Alen T."/>
            <person name="Hackstein J.H."/>
            <person name="Baker S.E."/>
            <person name="Grigoriev I.V."/>
            <person name="O'Malley M.A."/>
        </authorList>
    </citation>
    <scope>NUCLEOTIDE SEQUENCE [LARGE SCALE GENOMIC DNA]</scope>
    <source>
        <strain evidence="5 6">S4</strain>
    </source>
</reference>
<feature type="region of interest" description="Disordered" evidence="3">
    <location>
        <begin position="179"/>
        <end position="215"/>
    </location>
</feature>
<evidence type="ECO:0000256" key="1">
    <source>
        <dbReference type="ARBA" id="ARBA00022490"/>
    </source>
</evidence>
<accession>A0A1Y1X2C3</accession>
<dbReference type="Pfam" id="PF09398">
    <property type="entry name" value="FOP_dimer"/>
    <property type="match status" value="1"/>
</dbReference>
<evidence type="ECO:0000313" key="5">
    <source>
        <dbReference type="EMBL" id="ORX79933.1"/>
    </source>
</evidence>
<organism evidence="5 6">
    <name type="scientific">Anaeromyces robustus</name>
    <dbReference type="NCBI Taxonomy" id="1754192"/>
    <lineage>
        <taxon>Eukaryota</taxon>
        <taxon>Fungi</taxon>
        <taxon>Fungi incertae sedis</taxon>
        <taxon>Chytridiomycota</taxon>
        <taxon>Chytridiomycota incertae sedis</taxon>
        <taxon>Neocallimastigomycetes</taxon>
        <taxon>Neocallimastigales</taxon>
        <taxon>Neocallimastigaceae</taxon>
        <taxon>Anaeromyces</taxon>
    </lineage>
</organism>
<feature type="compositionally biased region" description="Polar residues" evidence="3">
    <location>
        <begin position="202"/>
        <end position="215"/>
    </location>
</feature>
<evidence type="ECO:0000256" key="2">
    <source>
        <dbReference type="ARBA" id="ARBA00023212"/>
    </source>
</evidence>
<name>A0A1Y1X2C3_9FUNG</name>
<proteinExistence type="predicted"/>
<dbReference type="Gene3D" id="1.20.960.40">
    <property type="match status" value="1"/>
</dbReference>
<evidence type="ECO:0000256" key="3">
    <source>
        <dbReference type="SAM" id="MobiDB-lite"/>
    </source>
</evidence>
<protein>
    <recommendedName>
        <fullName evidence="4">FGFR1 oncogene partner (FOP) N-terminal dimerisation domain-containing protein</fullName>
    </recommendedName>
</protein>
<evidence type="ECO:0000313" key="6">
    <source>
        <dbReference type="Proteomes" id="UP000193944"/>
    </source>
</evidence>
<dbReference type="GO" id="GO:0005815">
    <property type="term" value="C:microtubule organizing center"/>
    <property type="evidence" value="ECO:0007669"/>
    <property type="project" value="InterPro"/>
</dbReference>
<dbReference type="InterPro" id="IPR018993">
    <property type="entry name" value="FOP_dimerisation-dom_N"/>
</dbReference>
<dbReference type="Proteomes" id="UP000193944">
    <property type="component" value="Unassembled WGS sequence"/>
</dbReference>
<dbReference type="PANTHER" id="PTHR15431">
    <property type="entry name" value="FGFR1 ONCOGENE PARTNER/LISH DOMAIN-CONTAINING PROTEIN"/>
    <property type="match status" value="1"/>
</dbReference>
<sequence>MKSTKELENLKRLVSNSLVKDGTLGKIKAELRASVFSVINSNKNSSVQIKNRDENIKKINTIKNLDGGIKALELICDFLSYYGMTYTKSVLLAEASLPESNKQDDNNKEPPLLYTILRSQFKSNVDSSILNSMDDIDNFKLDGNILSNSTTNFGMEKNISNNNDDNNNVLDDRKKERIIDDDDDSENKSDDSNSDSYIMETDLQTSDCSLTSENVSKYDYYEEPELKDNSVVN</sequence>
<dbReference type="OrthoDB" id="2160638at2759"/>
<gene>
    <name evidence="5" type="ORF">BCR32DRAFT_269161</name>
</gene>
<feature type="compositionally biased region" description="Low complexity" evidence="3">
    <location>
        <begin position="158"/>
        <end position="169"/>
    </location>
</feature>
<feature type="domain" description="FGFR1 oncogene partner (FOP) N-terminal dimerisation" evidence="4">
    <location>
        <begin position="53"/>
        <end position="117"/>
    </location>
</feature>
<dbReference type="PANTHER" id="PTHR15431:SF4">
    <property type="entry name" value="PROTEIN TONNEAU 1B"/>
    <property type="match status" value="1"/>
</dbReference>